<dbReference type="GO" id="GO:0008483">
    <property type="term" value="F:transaminase activity"/>
    <property type="evidence" value="ECO:0007669"/>
    <property type="project" value="UniProtKB-KW"/>
</dbReference>
<accession>E4N9N8</accession>
<dbReference type="InterPro" id="IPR015424">
    <property type="entry name" value="PyrdxlP-dep_Trfase"/>
</dbReference>
<dbReference type="Gene3D" id="3.90.1150.10">
    <property type="entry name" value="Aspartate Aminotransferase, domain 1"/>
    <property type="match status" value="1"/>
</dbReference>
<dbReference type="InterPro" id="IPR015421">
    <property type="entry name" value="PyrdxlP-dep_Trfase_major"/>
</dbReference>
<evidence type="ECO:0000256" key="2">
    <source>
        <dbReference type="ARBA" id="ARBA00022576"/>
    </source>
</evidence>
<proteinExistence type="predicted"/>
<dbReference type="InterPro" id="IPR049704">
    <property type="entry name" value="Aminotrans_3_PPA_site"/>
</dbReference>
<name>E4N9N8_KITSK</name>
<dbReference type="PATRIC" id="fig|452652.3.peg.2108"/>
<dbReference type="Proteomes" id="UP000007076">
    <property type="component" value="Chromosome"/>
</dbReference>
<dbReference type="InterPro" id="IPR005814">
    <property type="entry name" value="Aminotrans_3"/>
</dbReference>
<keyword evidence="4" id="KW-0663">Pyridoxal phosphate</keyword>
<evidence type="ECO:0000256" key="4">
    <source>
        <dbReference type="ARBA" id="ARBA00022898"/>
    </source>
</evidence>
<evidence type="ECO:0000256" key="1">
    <source>
        <dbReference type="ARBA" id="ARBA00001933"/>
    </source>
</evidence>
<keyword evidence="6" id="KW-1185">Reference proteome</keyword>
<dbReference type="InterPro" id="IPR050103">
    <property type="entry name" value="Class-III_PLP-dep_AT"/>
</dbReference>
<dbReference type="GO" id="GO:0030170">
    <property type="term" value="F:pyridoxal phosphate binding"/>
    <property type="evidence" value="ECO:0007669"/>
    <property type="project" value="InterPro"/>
</dbReference>
<gene>
    <name evidence="5" type="ordered locus">KSE_20960</name>
</gene>
<dbReference type="PANTHER" id="PTHR11986:SF79">
    <property type="entry name" value="ACETYLORNITHINE AMINOTRANSFERASE, MITOCHONDRIAL"/>
    <property type="match status" value="1"/>
</dbReference>
<dbReference type="SUPFAM" id="SSF53383">
    <property type="entry name" value="PLP-dependent transferases"/>
    <property type="match status" value="1"/>
</dbReference>
<keyword evidence="3 5" id="KW-0808">Transferase</keyword>
<protein>
    <submittedName>
        <fullName evidence="5">Putative aminotransferase</fullName>
        <ecNumber evidence="5">2.6.1.-</ecNumber>
    </submittedName>
</protein>
<dbReference type="InterPro" id="IPR015422">
    <property type="entry name" value="PyrdxlP-dep_Trfase_small"/>
</dbReference>
<dbReference type="eggNOG" id="COG4992">
    <property type="taxonomic scope" value="Bacteria"/>
</dbReference>
<evidence type="ECO:0000313" key="5">
    <source>
        <dbReference type="EMBL" id="BAJ27919.1"/>
    </source>
</evidence>
<dbReference type="PANTHER" id="PTHR11986">
    <property type="entry name" value="AMINOTRANSFERASE CLASS III"/>
    <property type="match status" value="1"/>
</dbReference>
<dbReference type="GO" id="GO:0042802">
    <property type="term" value="F:identical protein binding"/>
    <property type="evidence" value="ECO:0007669"/>
    <property type="project" value="TreeGrafter"/>
</dbReference>
<dbReference type="STRING" id="452652.KSE_20960"/>
<evidence type="ECO:0000256" key="3">
    <source>
        <dbReference type="ARBA" id="ARBA00022679"/>
    </source>
</evidence>
<dbReference type="EC" id="2.6.1.-" evidence="5"/>
<dbReference type="PROSITE" id="PS00600">
    <property type="entry name" value="AA_TRANSFER_CLASS_3"/>
    <property type="match status" value="1"/>
</dbReference>
<dbReference type="KEGG" id="ksk:KSE_20960"/>
<dbReference type="Pfam" id="PF00202">
    <property type="entry name" value="Aminotran_3"/>
    <property type="match status" value="1"/>
</dbReference>
<organism evidence="5 6">
    <name type="scientific">Kitasatospora setae (strain ATCC 33774 / DSM 43861 / JCM 3304 / KCC A-0304 / NBRC 14216 / KM-6054)</name>
    <name type="common">Streptomyces setae</name>
    <dbReference type="NCBI Taxonomy" id="452652"/>
    <lineage>
        <taxon>Bacteria</taxon>
        <taxon>Bacillati</taxon>
        <taxon>Actinomycetota</taxon>
        <taxon>Actinomycetes</taxon>
        <taxon>Kitasatosporales</taxon>
        <taxon>Streptomycetaceae</taxon>
        <taxon>Kitasatospora</taxon>
    </lineage>
</organism>
<dbReference type="HOGENOM" id="CLU_955729_0_0_11"/>
<reference evidence="5 6" key="1">
    <citation type="journal article" date="2010" name="DNA Res.">
        <title>Genome sequence of Kitasatospora setae NBRC 14216T: an evolutionary snapshot of the family Streptomycetaceae.</title>
        <authorList>
            <person name="Ichikawa N."/>
            <person name="Oguchi A."/>
            <person name="Ikeda H."/>
            <person name="Ishikawa J."/>
            <person name="Kitani S."/>
            <person name="Watanabe Y."/>
            <person name="Nakamura S."/>
            <person name="Katano Y."/>
            <person name="Kishi E."/>
            <person name="Sasagawa M."/>
            <person name="Ankai A."/>
            <person name="Fukui S."/>
            <person name="Hashimoto Y."/>
            <person name="Kamata S."/>
            <person name="Otoguro M."/>
            <person name="Tanikawa S."/>
            <person name="Nihira T."/>
            <person name="Horinouchi S."/>
            <person name="Ohnishi Y."/>
            <person name="Hayakawa M."/>
            <person name="Kuzuyama T."/>
            <person name="Arisawa A."/>
            <person name="Nomoto F."/>
            <person name="Miura H."/>
            <person name="Takahashi Y."/>
            <person name="Fujita N."/>
        </authorList>
    </citation>
    <scope>NUCLEOTIDE SEQUENCE [LARGE SCALE GENOMIC DNA]</scope>
    <source>
        <strain evidence="6">ATCC 33774 / DSM 43861 / JCM 3304 / KCC A-0304 / NBRC 14216 / KM-6054</strain>
    </source>
</reference>
<dbReference type="EMBL" id="AP010968">
    <property type="protein sequence ID" value="BAJ27919.1"/>
    <property type="molecule type" value="Genomic_DNA"/>
</dbReference>
<dbReference type="Gene3D" id="3.40.640.10">
    <property type="entry name" value="Type I PLP-dependent aspartate aminotransferase-like (Major domain)"/>
    <property type="match status" value="1"/>
</dbReference>
<sequence>MERRWRWWANRSARAWGRAGSTASVRWTTDWHPGGRGCQSVVRLPYPGADTDAPAPAEAVVAVRAALAARTVAAVLVEPVQGSGGNRPAAPGFLPGLAAACADSGTLLILDEVVTGFGRTGAMFAATAAGVTPDLMVLGKGMGNGVPIGAVLAPAALAALPPHGLPGGLSSTFGGNPLAVAAAATTLRLLSERESAQQAAVVGTQWRLSLVQALADHPNVESVHGTGLQIGVRLRHPVTERAFLDGGLVVGVNGDTVRLSPPLVLTHAQADEATDRIVRVLDRAAAREAAR</sequence>
<dbReference type="AlphaFoldDB" id="E4N9N8"/>
<evidence type="ECO:0000313" key="6">
    <source>
        <dbReference type="Proteomes" id="UP000007076"/>
    </source>
</evidence>
<keyword evidence="2 5" id="KW-0032">Aminotransferase</keyword>
<comment type="cofactor">
    <cofactor evidence="1">
        <name>pyridoxal 5'-phosphate</name>
        <dbReference type="ChEBI" id="CHEBI:597326"/>
    </cofactor>
</comment>